<dbReference type="Proteomes" id="UP001246372">
    <property type="component" value="Unassembled WGS sequence"/>
</dbReference>
<dbReference type="RefSeq" id="WP_315650713.1">
    <property type="nucleotide sequence ID" value="NZ_JAVXZY010000004.1"/>
</dbReference>
<proteinExistence type="predicted"/>
<protein>
    <recommendedName>
        <fullName evidence="4">Lipoprotein</fullName>
    </recommendedName>
</protein>
<comment type="caution">
    <text evidence="2">The sequence shown here is derived from an EMBL/GenBank/DDBJ whole genome shotgun (WGS) entry which is preliminary data.</text>
</comment>
<keyword evidence="1" id="KW-0732">Signal</keyword>
<accession>A0ABU3PCU6</accession>
<dbReference type="PROSITE" id="PS51257">
    <property type="entry name" value="PROKAR_LIPOPROTEIN"/>
    <property type="match status" value="1"/>
</dbReference>
<organism evidence="2 3">
    <name type="scientific">Roseateles aquae</name>
    <dbReference type="NCBI Taxonomy" id="3077235"/>
    <lineage>
        <taxon>Bacteria</taxon>
        <taxon>Pseudomonadati</taxon>
        <taxon>Pseudomonadota</taxon>
        <taxon>Betaproteobacteria</taxon>
        <taxon>Burkholderiales</taxon>
        <taxon>Sphaerotilaceae</taxon>
        <taxon>Roseateles</taxon>
    </lineage>
</organism>
<name>A0ABU3PCU6_9BURK</name>
<evidence type="ECO:0008006" key="4">
    <source>
        <dbReference type="Google" id="ProtNLM"/>
    </source>
</evidence>
<gene>
    <name evidence="2" type="ORF">RQP53_12870</name>
</gene>
<evidence type="ECO:0000313" key="2">
    <source>
        <dbReference type="EMBL" id="MDT9000162.1"/>
    </source>
</evidence>
<feature type="chain" id="PRO_5047376187" description="Lipoprotein" evidence="1">
    <location>
        <begin position="22"/>
        <end position="282"/>
    </location>
</feature>
<feature type="signal peptide" evidence="1">
    <location>
        <begin position="1"/>
        <end position="21"/>
    </location>
</feature>
<evidence type="ECO:0000256" key="1">
    <source>
        <dbReference type="SAM" id="SignalP"/>
    </source>
</evidence>
<dbReference type="EMBL" id="JAVXZY010000004">
    <property type="protein sequence ID" value="MDT9000162.1"/>
    <property type="molecule type" value="Genomic_DNA"/>
</dbReference>
<keyword evidence="3" id="KW-1185">Reference proteome</keyword>
<evidence type="ECO:0000313" key="3">
    <source>
        <dbReference type="Proteomes" id="UP001246372"/>
    </source>
</evidence>
<reference evidence="2" key="1">
    <citation type="submission" date="2023-09" db="EMBL/GenBank/DDBJ databases">
        <title>Paucibacter sp. APW11 Genome sequencing and assembly.</title>
        <authorList>
            <person name="Kim I."/>
        </authorList>
    </citation>
    <scope>NUCLEOTIDE SEQUENCE</scope>
    <source>
        <strain evidence="2">APW11</strain>
    </source>
</reference>
<sequence>MRSFPALATLLSLLGTTLLSACGGGATSGLQPPPPEGPTTLSADNMLDATGVAYVADNQSYYDYEVLMQSLDSLRTLLKASGSAACPGGGSVTLDWQGEVWRYTAQNCKLPLLTLGSGSISIDSSQRASAGSKLSLKDLVLPGFYADAPQLVYNAQYQIELPIADVEGKSLSGAMSVSNGAATRYYENITHSRRPADASYQRRELNIRSPRFPYPLKLTVIETAQSNGRSFVVSAEDGSTLTVTELGTSRQLELRSAKSVVPLAIRTISAAELAAARSRARQ</sequence>